<dbReference type="InterPro" id="IPR007607">
    <property type="entry name" value="BacA/B"/>
</dbReference>
<dbReference type="RefSeq" id="WP_119548199.1">
    <property type="nucleotide sequence ID" value="NZ_QXIR01000022.1"/>
</dbReference>
<accession>A0A3A1QVC8</accession>
<dbReference type="OrthoDB" id="1730007at2"/>
<protein>
    <submittedName>
        <fullName evidence="2">Polymer-forming cytoskeletal protein</fullName>
    </submittedName>
</protein>
<proteinExistence type="inferred from homology"/>
<dbReference type="AlphaFoldDB" id="A0A3A1QVC8"/>
<gene>
    <name evidence="2" type="ORF">D3H55_15340</name>
</gene>
<name>A0A3A1QVC8_9BACI</name>
<comment type="similarity">
    <text evidence="1">Belongs to the bactofilin family.</text>
</comment>
<reference evidence="2 3" key="1">
    <citation type="submission" date="2018-09" db="EMBL/GenBank/DDBJ databases">
        <title>Bacillus saliacetes sp. nov., isolated from Thai shrimp paste (Ka-pi).</title>
        <authorList>
            <person name="Daroonpunt R."/>
            <person name="Tanasupawat S."/>
            <person name="Yiamsombut S."/>
        </authorList>
    </citation>
    <scope>NUCLEOTIDE SEQUENCE [LARGE SCALE GENOMIC DNA]</scope>
    <source>
        <strain evidence="2 3">SKP7-4</strain>
    </source>
</reference>
<sequence length="242" mass="26025">MNQEAKGDLILSGSGESGGGSFTKVVINGSGKITGDVNCEHLECNGSAKIYGNITSETTLIQGSTDIQGNLTSEDIKVHGDSDVNGTIVFREMEIKGHTGVNQSLKGDTLHLEGMMKVKGDVEVETADLNGAFTIGGLLNGDRIDIELHGKSKVKEIGGETISVKRSGRSLLNLDKIIKTWSKELHADLIEGDQINLQYTKAKVVRGNNIEIGPGCEIELIEYGNDLQVSDKAKVKKTEKWE</sequence>
<dbReference type="EMBL" id="QXIR01000022">
    <property type="protein sequence ID" value="RIW31345.1"/>
    <property type="molecule type" value="Genomic_DNA"/>
</dbReference>
<comment type="caution">
    <text evidence="2">The sequence shown here is derived from an EMBL/GenBank/DDBJ whole genome shotgun (WGS) entry which is preliminary data.</text>
</comment>
<evidence type="ECO:0000313" key="3">
    <source>
        <dbReference type="Proteomes" id="UP000265801"/>
    </source>
</evidence>
<dbReference type="Proteomes" id="UP000265801">
    <property type="component" value="Unassembled WGS sequence"/>
</dbReference>
<evidence type="ECO:0000256" key="1">
    <source>
        <dbReference type="ARBA" id="ARBA00044755"/>
    </source>
</evidence>
<keyword evidence="3" id="KW-1185">Reference proteome</keyword>
<evidence type="ECO:0000313" key="2">
    <source>
        <dbReference type="EMBL" id="RIW31345.1"/>
    </source>
</evidence>
<dbReference type="PANTHER" id="PTHR35024">
    <property type="entry name" value="HYPOTHETICAL CYTOSOLIC PROTEIN"/>
    <property type="match status" value="1"/>
</dbReference>
<dbReference type="Pfam" id="PF04519">
    <property type="entry name" value="Bactofilin"/>
    <property type="match status" value="1"/>
</dbReference>
<organism evidence="2 3">
    <name type="scientific">Bacillus salacetis</name>
    <dbReference type="NCBI Taxonomy" id="2315464"/>
    <lineage>
        <taxon>Bacteria</taxon>
        <taxon>Bacillati</taxon>
        <taxon>Bacillota</taxon>
        <taxon>Bacilli</taxon>
        <taxon>Bacillales</taxon>
        <taxon>Bacillaceae</taxon>
        <taxon>Bacillus</taxon>
    </lineage>
</organism>
<dbReference type="PANTHER" id="PTHR35024:SF4">
    <property type="entry name" value="POLYMER-FORMING CYTOSKELETAL PROTEIN"/>
    <property type="match status" value="1"/>
</dbReference>